<dbReference type="PATRIC" id="fig|389348.3.peg.1499"/>
<name>A0A0U5K4D9_9BACT</name>
<dbReference type="EMBL" id="LN879502">
    <property type="protein sequence ID" value="CUI16955.1"/>
    <property type="molecule type" value="Genomic_DNA"/>
</dbReference>
<organism evidence="1 2">
    <name type="scientific">Candidatus Protochlamydia naegleriophila</name>
    <dbReference type="NCBI Taxonomy" id="389348"/>
    <lineage>
        <taxon>Bacteria</taxon>
        <taxon>Pseudomonadati</taxon>
        <taxon>Chlamydiota</taxon>
        <taxon>Chlamydiia</taxon>
        <taxon>Parachlamydiales</taxon>
        <taxon>Parachlamydiaceae</taxon>
        <taxon>Candidatus Protochlamydia</taxon>
    </lineage>
</organism>
<accession>A0A0U5K4D9</accession>
<evidence type="ECO:0000313" key="1">
    <source>
        <dbReference type="EMBL" id="CUI16955.1"/>
    </source>
</evidence>
<dbReference type="RefSeq" id="WP_059061116.1">
    <property type="nucleotide sequence ID" value="NZ_LN879502.1"/>
</dbReference>
<dbReference type="AlphaFoldDB" id="A0A0U5K4D9"/>
<sequence>MVSNDLFYIQKECIHAVPIIHYNMEMAAQVKLAFDTLKPDCVAVELPETMQTKMIHAASRLPDISVIVTYSQDKEPVYFMAEPCDPIFEALRCASDCQVPAFCIDLDVDHYPDVREPIPDPYAIHRIGLKAYYEVYEQIRRDSRRPFNHLDQERETYMARRLKELSLRYDRVLFVGGMAHLSHILKLMDNRSFPELYHADREVVELCTLTPESTRDVLSEWGYLSNRYEQCRNRLFKEDLPDRQKIILQLYKEASDKYVSSTGNAFPGYNLRNIMKFVRNYALVSGQLMPDLYKILSAAKGCVDHNYAYEVWELATAYPHLKNIDGLPELDLSIEDVWGPSKRIRFHLKEKGRKDSIPRLRKDRSNIRFRPPSPFSICSYPPEDIAIERFGNFLKKKGSQILTEESARTIPFSTSLEDGVDTKETIRHWHEKKLYVKAMGKPPGGVGSICVIFDEDKPEEGKPFQEKYPWRTTWLGEHAQESDMSFYATSLSDHIIGPGISRCEYGGFMMSYPPRRMGNIWHDSDYYECRTKSEVLLMAAIDYAVKPTIVYIASSPPRSQLKSFARRFGKKIVYIPIGQLSPITLNKLRAFHVLDGHDKREIADEYIY</sequence>
<gene>
    <name evidence="1" type="ORF">PNK_1340</name>
</gene>
<dbReference type="STRING" id="389348.PNK_1340"/>
<evidence type="ECO:0000313" key="2">
    <source>
        <dbReference type="Proteomes" id="UP000069902"/>
    </source>
</evidence>
<protein>
    <submittedName>
        <fullName evidence="1">Uncharacterized protein</fullName>
    </submittedName>
</protein>
<keyword evidence="2" id="KW-1185">Reference proteome</keyword>
<reference evidence="2" key="1">
    <citation type="submission" date="2015-09" db="EMBL/GenBank/DDBJ databases">
        <authorList>
            <person name="Bertelli C."/>
        </authorList>
    </citation>
    <scope>NUCLEOTIDE SEQUENCE [LARGE SCALE GENOMIC DNA]</scope>
    <source>
        <strain evidence="2">KNic</strain>
    </source>
</reference>
<dbReference type="Proteomes" id="UP000069902">
    <property type="component" value="Chromosome cPNK"/>
</dbReference>
<proteinExistence type="predicted"/>
<dbReference type="InParanoid" id="A0A0U5K4D9"/>
<dbReference type="KEGG" id="pnl:PNK_1340"/>